<gene>
    <name evidence="3" type="ORF">EDC64_113112</name>
</gene>
<evidence type="ECO:0000313" key="4">
    <source>
        <dbReference type="Proteomes" id="UP000294664"/>
    </source>
</evidence>
<name>A0A4R3LQE8_9HYPH</name>
<feature type="domain" description="TssC1 C-terminal" evidence="2">
    <location>
        <begin position="407"/>
        <end position="517"/>
    </location>
</feature>
<dbReference type="Proteomes" id="UP000294664">
    <property type="component" value="Unassembled WGS sequence"/>
</dbReference>
<accession>A0A4R3LQE8</accession>
<proteinExistence type="predicted"/>
<dbReference type="OrthoDB" id="9764000at2"/>
<evidence type="ECO:0000259" key="2">
    <source>
        <dbReference type="Pfam" id="PF18945"/>
    </source>
</evidence>
<dbReference type="InterPro" id="IPR010269">
    <property type="entry name" value="T6SS_TssC-like"/>
</dbReference>
<sequence>MAGLALTTTRPPKLRFGAGWRKTEEAETAAPLPLRRIAADIALGRRPDERLTTFLRTKDIAVALRDWFGSDISGLKDSNALLGAIERDIAFLDEMLTVQLNAVLHNRKFQRLEASWRGMAYLCDCAAQAPSVLVRALNISWHEMATDFERALDFDQSHLFQKVYSNEFGMPGGVPFGVLLCDYEVRHRLTPHHPVDDVATLIGLSGVAAAAFAPAILGVSPKLLGIDSFRDLAYVTSLSGLFRSEEYARYNRLRSTADSRFLGLVLPRVLMRAPYSADGMHGLPFRYREDLRGLAHEDHCWGSAVYAFGEVLVRGFQAHGWFADICGTRRDEIDHGLVTRLSAPSAETDAPGLVARFASELAIPKNVEYDLWRLGLITLGVCKDTSYLAFDTSVSVQAVATYQSAIATMNARISSMLRYILCVSRIAHYVKVRIRDRVGAYVTEEACERDLQSWLHGYCLGNDDASAEMKARFPLREATAEVRAIPGRPGSFSCVLHLRPHFQIDQIFTTFKLVTDLSLVTARSATPNR</sequence>
<dbReference type="PANTHER" id="PTHR35565:SF3">
    <property type="entry name" value="TYPE VI SECRETION SYSTEM SHEATH PROTEIN TSSC1"/>
    <property type="match status" value="1"/>
</dbReference>
<dbReference type="AlphaFoldDB" id="A0A4R3LQE8"/>
<evidence type="ECO:0000259" key="1">
    <source>
        <dbReference type="Pfam" id="PF05943"/>
    </source>
</evidence>
<dbReference type="Pfam" id="PF18945">
    <property type="entry name" value="VipB_2"/>
    <property type="match status" value="1"/>
</dbReference>
<dbReference type="PANTHER" id="PTHR35565">
    <property type="entry name" value="CYTOPLASMIC PROTEIN-RELATED"/>
    <property type="match status" value="1"/>
</dbReference>
<organism evidence="3 4">
    <name type="scientific">Aquabacter spiritensis</name>
    <dbReference type="NCBI Taxonomy" id="933073"/>
    <lineage>
        <taxon>Bacteria</taxon>
        <taxon>Pseudomonadati</taxon>
        <taxon>Pseudomonadota</taxon>
        <taxon>Alphaproteobacteria</taxon>
        <taxon>Hyphomicrobiales</taxon>
        <taxon>Xanthobacteraceae</taxon>
        <taxon>Aquabacter</taxon>
    </lineage>
</organism>
<dbReference type="InterPro" id="IPR044032">
    <property type="entry name" value="TssC1_C"/>
</dbReference>
<comment type="caution">
    <text evidence="3">The sequence shown here is derived from an EMBL/GenBank/DDBJ whole genome shotgun (WGS) entry which is preliminary data.</text>
</comment>
<dbReference type="Pfam" id="PF05943">
    <property type="entry name" value="VipB"/>
    <property type="match status" value="1"/>
</dbReference>
<dbReference type="InterPro" id="IPR044031">
    <property type="entry name" value="TssC1_N"/>
</dbReference>
<protein>
    <submittedName>
        <fullName evidence="3">Type VI secretion system protein ImpD</fullName>
    </submittedName>
</protein>
<evidence type="ECO:0000313" key="3">
    <source>
        <dbReference type="EMBL" id="TCT02461.1"/>
    </source>
</evidence>
<feature type="domain" description="TssC1 N-terminal" evidence="1">
    <location>
        <begin position="87"/>
        <end position="397"/>
    </location>
</feature>
<reference evidence="3 4" key="1">
    <citation type="submission" date="2019-03" db="EMBL/GenBank/DDBJ databases">
        <title>Genomic Encyclopedia of Type Strains, Phase IV (KMG-IV): sequencing the most valuable type-strain genomes for metagenomic binning, comparative biology and taxonomic classification.</title>
        <authorList>
            <person name="Goeker M."/>
        </authorList>
    </citation>
    <scope>NUCLEOTIDE SEQUENCE [LARGE SCALE GENOMIC DNA]</scope>
    <source>
        <strain evidence="3 4">DSM 9035</strain>
    </source>
</reference>
<dbReference type="RefSeq" id="WP_132034104.1">
    <property type="nucleotide sequence ID" value="NZ_SMAI01000013.1"/>
</dbReference>
<keyword evidence="4" id="KW-1185">Reference proteome</keyword>
<dbReference type="NCBIfam" id="TIGR03355">
    <property type="entry name" value="VI_chp_2"/>
    <property type="match status" value="1"/>
</dbReference>
<dbReference type="EMBL" id="SMAI01000013">
    <property type="protein sequence ID" value="TCT02461.1"/>
    <property type="molecule type" value="Genomic_DNA"/>
</dbReference>